<feature type="transmembrane region" description="Helical" evidence="1">
    <location>
        <begin position="21"/>
        <end position="39"/>
    </location>
</feature>
<keyword evidence="1" id="KW-1133">Transmembrane helix</keyword>
<evidence type="ECO:0000313" key="3">
    <source>
        <dbReference type="Proteomes" id="UP000267223"/>
    </source>
</evidence>
<feature type="transmembrane region" description="Helical" evidence="1">
    <location>
        <begin position="45"/>
        <end position="65"/>
    </location>
</feature>
<keyword evidence="1" id="KW-0812">Transmembrane</keyword>
<feature type="transmembrane region" description="Helical" evidence="1">
    <location>
        <begin position="204"/>
        <end position="229"/>
    </location>
</feature>
<name>A0A3M9NRX8_9BACT</name>
<dbReference type="RefSeq" id="WP_123118864.1">
    <property type="nucleotide sequence ID" value="NZ_RJJR01000001.1"/>
</dbReference>
<feature type="transmembrane region" description="Helical" evidence="1">
    <location>
        <begin position="241"/>
        <end position="262"/>
    </location>
</feature>
<dbReference type="AlphaFoldDB" id="A0A3M9NRX8"/>
<comment type="caution">
    <text evidence="2">The sequence shown here is derived from an EMBL/GenBank/DDBJ whole genome shotgun (WGS) entry which is preliminary data.</text>
</comment>
<feature type="transmembrane region" description="Helical" evidence="1">
    <location>
        <begin position="283"/>
        <end position="304"/>
    </location>
</feature>
<feature type="transmembrane region" description="Helical" evidence="1">
    <location>
        <begin position="348"/>
        <end position="368"/>
    </location>
</feature>
<gene>
    <name evidence="2" type="ORF">EFY79_01330</name>
</gene>
<keyword evidence="1" id="KW-0472">Membrane</keyword>
<feature type="transmembrane region" description="Helical" evidence="1">
    <location>
        <begin position="412"/>
        <end position="429"/>
    </location>
</feature>
<feature type="transmembrane region" description="Helical" evidence="1">
    <location>
        <begin position="139"/>
        <end position="157"/>
    </location>
</feature>
<evidence type="ECO:0000313" key="2">
    <source>
        <dbReference type="EMBL" id="RNI39973.1"/>
    </source>
</evidence>
<proteinExistence type="predicted"/>
<accession>A0A3M9NRX8</accession>
<feature type="transmembrane region" description="Helical" evidence="1">
    <location>
        <begin position="316"/>
        <end position="341"/>
    </location>
</feature>
<feature type="transmembrane region" description="Helical" evidence="1">
    <location>
        <begin position="380"/>
        <end position="400"/>
    </location>
</feature>
<protein>
    <submittedName>
        <fullName evidence="2">Uncharacterized protein</fullName>
    </submittedName>
</protein>
<organism evidence="2 3">
    <name type="scientific">Hanamia caeni</name>
    <dbReference type="NCBI Taxonomy" id="2294116"/>
    <lineage>
        <taxon>Bacteria</taxon>
        <taxon>Pseudomonadati</taxon>
        <taxon>Bacteroidota</taxon>
        <taxon>Chitinophagia</taxon>
        <taxon>Chitinophagales</taxon>
        <taxon>Chitinophagaceae</taxon>
        <taxon>Hanamia</taxon>
    </lineage>
</organism>
<evidence type="ECO:0000256" key="1">
    <source>
        <dbReference type="SAM" id="Phobius"/>
    </source>
</evidence>
<dbReference type="Proteomes" id="UP000267223">
    <property type="component" value="Unassembled WGS sequence"/>
</dbReference>
<feature type="transmembrane region" description="Helical" evidence="1">
    <location>
        <begin position="72"/>
        <end position="92"/>
    </location>
</feature>
<reference evidence="2 3" key="1">
    <citation type="submission" date="2018-11" db="EMBL/GenBank/DDBJ databases">
        <title>Draft genome sequence of Ferruginibacter sp. BO-59.</title>
        <authorList>
            <person name="Im W.T."/>
        </authorList>
    </citation>
    <scope>NUCLEOTIDE SEQUENCE [LARGE SCALE GENOMIC DNA]</scope>
    <source>
        <strain evidence="2 3">BO-59</strain>
    </source>
</reference>
<sequence>MRIPEDPFFSPRKVSFQTKHPLLFFILFPAITMMLGWGLRSFIGGGPYGAMIPGALVMIAICLLLDIPVSLAATAIVFGTVGTAMGDAMTYSQTIGFLRKPNGLLWGFFGTSLKGGIWGLLSGLFIGLGLVYQRLKFKTILIGFVVFIIGFVIGLKLINDPKVIYFSDPFNKPRSEFWAGFLFGAAGLLIYLKTKLNAEDWKVILRFVVYGALGGLLGFGLGSLWIAFGFQYGAAFIITDWWKVMEFSFGFILGAFLGFAAWKSQNVDVRSYRKKEIKINYSFSIEVIAFILIGFFVFATLELFDTYLNVVKKHDTTLYGIIGTPGRVIINYAFIGCLLIIIALRWPFLSYQIAISLTFVHCMIDLIIDDGLFHKLQSLPLVIMAILLAAGLLIGVLVAIFQRRPFVLKSMFLLLLWSAITVAMVRMVANGTFNFDPGHSIAQIIFGDLFVFDVFIISAIIISLLVIRTNRPAAIMEI</sequence>
<dbReference type="OrthoDB" id="977273at2"/>
<feature type="transmembrane region" description="Helical" evidence="1">
    <location>
        <begin position="104"/>
        <end position="132"/>
    </location>
</feature>
<dbReference type="EMBL" id="RJJR01000001">
    <property type="protein sequence ID" value="RNI39973.1"/>
    <property type="molecule type" value="Genomic_DNA"/>
</dbReference>
<keyword evidence="3" id="KW-1185">Reference proteome</keyword>
<feature type="transmembrane region" description="Helical" evidence="1">
    <location>
        <begin position="177"/>
        <end position="192"/>
    </location>
</feature>
<feature type="transmembrane region" description="Helical" evidence="1">
    <location>
        <begin position="441"/>
        <end position="467"/>
    </location>
</feature>